<evidence type="ECO:0000256" key="2">
    <source>
        <dbReference type="ARBA" id="ARBA00022692"/>
    </source>
</evidence>
<feature type="transmembrane region" description="Helical" evidence="5">
    <location>
        <begin position="44"/>
        <end position="66"/>
    </location>
</feature>
<dbReference type="KEGG" id="kal:KALB_8425"/>
<organism evidence="7 8">
    <name type="scientific">Kutzneria albida DSM 43870</name>
    <dbReference type="NCBI Taxonomy" id="1449976"/>
    <lineage>
        <taxon>Bacteria</taxon>
        <taxon>Bacillati</taxon>
        <taxon>Actinomycetota</taxon>
        <taxon>Actinomycetes</taxon>
        <taxon>Pseudonocardiales</taxon>
        <taxon>Pseudonocardiaceae</taxon>
        <taxon>Kutzneria</taxon>
    </lineage>
</organism>
<evidence type="ECO:0000256" key="3">
    <source>
        <dbReference type="ARBA" id="ARBA00022989"/>
    </source>
</evidence>
<dbReference type="Pfam" id="PF04932">
    <property type="entry name" value="Wzy_C"/>
    <property type="match status" value="1"/>
</dbReference>
<dbReference type="OrthoDB" id="5243524at2"/>
<dbReference type="PANTHER" id="PTHR37422:SF13">
    <property type="entry name" value="LIPOPOLYSACCHARIDE BIOSYNTHESIS PROTEIN PA4999-RELATED"/>
    <property type="match status" value="1"/>
</dbReference>
<evidence type="ECO:0000256" key="1">
    <source>
        <dbReference type="ARBA" id="ARBA00004141"/>
    </source>
</evidence>
<feature type="domain" description="O-antigen ligase-related" evidence="6">
    <location>
        <begin position="234"/>
        <end position="361"/>
    </location>
</feature>
<feature type="transmembrane region" description="Helical" evidence="5">
    <location>
        <begin position="266"/>
        <end position="286"/>
    </location>
</feature>
<dbReference type="HOGENOM" id="CLU_045372_0_0_11"/>
<gene>
    <name evidence="7" type="ORF">KALB_8425</name>
</gene>
<dbReference type="GO" id="GO:0016020">
    <property type="term" value="C:membrane"/>
    <property type="evidence" value="ECO:0007669"/>
    <property type="project" value="UniProtKB-SubCell"/>
</dbReference>
<feature type="transmembrane region" description="Helical" evidence="5">
    <location>
        <begin position="86"/>
        <end position="105"/>
    </location>
</feature>
<dbReference type="RefSeq" id="WP_025361571.1">
    <property type="nucleotide sequence ID" value="NZ_CP007155.1"/>
</dbReference>
<dbReference type="PANTHER" id="PTHR37422">
    <property type="entry name" value="TEICHURONIC ACID BIOSYNTHESIS PROTEIN TUAE"/>
    <property type="match status" value="1"/>
</dbReference>
<reference evidence="7 8" key="1">
    <citation type="journal article" date="2014" name="BMC Genomics">
        <title>Complete genome sequence of producer of the glycopeptide antibiotic Aculeximycin Kutzneria albida DSM 43870T, a representative of minor genus of Pseudonocardiaceae.</title>
        <authorList>
            <person name="Rebets Y."/>
            <person name="Tokovenko B."/>
            <person name="Lushchyk I."/>
            <person name="Ruckert C."/>
            <person name="Zaburannyi N."/>
            <person name="Bechthold A."/>
            <person name="Kalinowski J."/>
            <person name="Luzhetskyy A."/>
        </authorList>
    </citation>
    <scope>NUCLEOTIDE SEQUENCE [LARGE SCALE GENOMIC DNA]</scope>
    <source>
        <strain evidence="7">DSM 43870</strain>
    </source>
</reference>
<dbReference type="EMBL" id="CP007155">
    <property type="protein sequence ID" value="AHI01782.1"/>
    <property type="molecule type" value="Genomic_DNA"/>
</dbReference>
<sequence length="441" mass="46440">MTAAATPNRSAAGTPGVASVLRLSPQAVLAVYLLALALPQNNVLAGGGGAITPARLVAGGCLVWWLAARFFGRSGMDTSPNPMRRVLLLALVLFAAADTLAFLGGVDDFRIAAADRAAMLLVLSLGAALLICDTIRDPRALRILFGAAVIGFSASALAAVLQFVVGLNLRPLTVFPGLTAQTVNIQDLLRGGLARASGFANHPIELAATSVVALPLAIYLARHTKYTVFWWACAAVLVGGPLVSISRTGLLGLVVVALFLLPRFGLVRWLLSVGLLGSVVLLAGAIEPKLIDVLVSTVAGSSKDSSIWSRLTKYDYVWTHFLDKPLGGQGFGTYITPVQPFLDNQYLLTTVESGAFGVIALLGLLFVPLRWMFKVWLGKKSTTPEPLRDAAWALVVALLVSAISFGTYDGLAFPQFAGMSVVLTAMAGAVYAMVRQQEVTP</sequence>
<evidence type="ECO:0000313" key="8">
    <source>
        <dbReference type="Proteomes" id="UP000019225"/>
    </source>
</evidence>
<keyword evidence="3 5" id="KW-1133">Transmembrane helix</keyword>
<evidence type="ECO:0000256" key="4">
    <source>
        <dbReference type="ARBA" id="ARBA00023136"/>
    </source>
</evidence>
<name>W5WMM6_9PSEU</name>
<comment type="subcellular location">
    <subcellularLocation>
        <location evidence="1">Membrane</location>
        <topology evidence="1">Multi-pass membrane protein</topology>
    </subcellularLocation>
</comment>
<proteinExistence type="predicted"/>
<feature type="transmembrane region" description="Helical" evidence="5">
    <location>
        <begin position="143"/>
        <end position="165"/>
    </location>
</feature>
<dbReference type="InterPro" id="IPR007016">
    <property type="entry name" value="O-antigen_ligase-rel_domated"/>
</dbReference>
<feature type="transmembrane region" description="Helical" evidence="5">
    <location>
        <begin position="20"/>
        <end position="38"/>
    </location>
</feature>
<keyword evidence="4 5" id="KW-0472">Membrane</keyword>
<feature type="transmembrane region" description="Helical" evidence="5">
    <location>
        <begin position="414"/>
        <end position="434"/>
    </location>
</feature>
<evidence type="ECO:0000313" key="7">
    <source>
        <dbReference type="EMBL" id="AHI01782.1"/>
    </source>
</evidence>
<dbReference type="InterPro" id="IPR051533">
    <property type="entry name" value="WaaL-like"/>
</dbReference>
<feature type="transmembrane region" description="Helical" evidence="5">
    <location>
        <begin position="346"/>
        <end position="369"/>
    </location>
</feature>
<feature type="transmembrane region" description="Helical" evidence="5">
    <location>
        <begin position="111"/>
        <end position="131"/>
    </location>
</feature>
<protein>
    <recommendedName>
        <fullName evidence="6">O-antigen ligase-related domain-containing protein</fullName>
    </recommendedName>
</protein>
<keyword evidence="2 5" id="KW-0812">Transmembrane</keyword>
<dbReference type="Proteomes" id="UP000019225">
    <property type="component" value="Chromosome"/>
</dbReference>
<feature type="transmembrane region" description="Helical" evidence="5">
    <location>
        <begin position="390"/>
        <end position="408"/>
    </location>
</feature>
<evidence type="ECO:0000256" key="5">
    <source>
        <dbReference type="SAM" id="Phobius"/>
    </source>
</evidence>
<feature type="transmembrane region" description="Helical" evidence="5">
    <location>
        <begin position="228"/>
        <end position="261"/>
    </location>
</feature>
<dbReference type="eggNOG" id="COG3307">
    <property type="taxonomic scope" value="Bacteria"/>
</dbReference>
<dbReference type="AlphaFoldDB" id="W5WMM6"/>
<evidence type="ECO:0000259" key="6">
    <source>
        <dbReference type="Pfam" id="PF04932"/>
    </source>
</evidence>
<accession>W5WMM6</accession>
<dbReference type="STRING" id="1449976.KALB_8425"/>
<keyword evidence="8" id="KW-1185">Reference proteome</keyword>